<dbReference type="PANTHER" id="PTHR31425:SF41">
    <property type="entry name" value="ANTHRANILATE PHOSPHORIBOSYLTRANSFERASE-LIKE PROTEIN"/>
    <property type="match status" value="1"/>
</dbReference>
<evidence type="ECO:0000259" key="1">
    <source>
        <dbReference type="PROSITE" id="PS50004"/>
    </source>
</evidence>
<reference evidence="2 3" key="1">
    <citation type="journal article" date="2018" name="Front. Plant Sci.">
        <title>Red Clover (Trifolium pratense) and Zigzag Clover (T. medium) - A Picture of Genomic Similarities and Differences.</title>
        <authorList>
            <person name="Dluhosova J."/>
            <person name="Istvanek J."/>
            <person name="Nedelnik J."/>
            <person name="Repkova J."/>
        </authorList>
    </citation>
    <scope>NUCLEOTIDE SEQUENCE [LARGE SCALE GENOMIC DNA]</scope>
    <source>
        <strain evidence="3">cv. 10/8</strain>
        <tissue evidence="2">Leaf</tissue>
    </source>
</reference>
<organism evidence="2 3">
    <name type="scientific">Trifolium medium</name>
    <dbReference type="NCBI Taxonomy" id="97028"/>
    <lineage>
        <taxon>Eukaryota</taxon>
        <taxon>Viridiplantae</taxon>
        <taxon>Streptophyta</taxon>
        <taxon>Embryophyta</taxon>
        <taxon>Tracheophyta</taxon>
        <taxon>Spermatophyta</taxon>
        <taxon>Magnoliopsida</taxon>
        <taxon>eudicotyledons</taxon>
        <taxon>Gunneridae</taxon>
        <taxon>Pentapetalae</taxon>
        <taxon>rosids</taxon>
        <taxon>fabids</taxon>
        <taxon>Fabales</taxon>
        <taxon>Fabaceae</taxon>
        <taxon>Papilionoideae</taxon>
        <taxon>50 kb inversion clade</taxon>
        <taxon>NPAAA clade</taxon>
        <taxon>Hologalegina</taxon>
        <taxon>IRL clade</taxon>
        <taxon>Trifolieae</taxon>
        <taxon>Trifolium</taxon>
    </lineage>
</organism>
<accession>A0A392PKN1</accession>
<dbReference type="PANTHER" id="PTHR31425">
    <property type="entry name" value="PHOSPHORIBOSYLANTHRANILATE TRANSFERASE ISOFORM 1"/>
    <property type="match status" value="1"/>
</dbReference>
<dbReference type="EMBL" id="LXQA010085055">
    <property type="protein sequence ID" value="MCI12653.1"/>
    <property type="molecule type" value="Genomic_DNA"/>
</dbReference>
<dbReference type="InterPro" id="IPR000008">
    <property type="entry name" value="C2_dom"/>
</dbReference>
<dbReference type="Proteomes" id="UP000265520">
    <property type="component" value="Unassembled WGS sequence"/>
</dbReference>
<dbReference type="AlphaFoldDB" id="A0A392PKN1"/>
<name>A0A392PKN1_9FABA</name>
<comment type="caution">
    <text evidence="2">The sequence shown here is derived from an EMBL/GenBank/DDBJ whole genome shotgun (WGS) entry which is preliminary data.</text>
</comment>
<keyword evidence="2" id="KW-0812">Transmembrane</keyword>
<protein>
    <submittedName>
        <fullName evidence="2">Multiple C2 and transmembrane domain-containing protein 2-like</fullName>
    </submittedName>
</protein>
<dbReference type="Pfam" id="PF00168">
    <property type="entry name" value="C2"/>
    <property type="match status" value="1"/>
</dbReference>
<keyword evidence="2" id="KW-0472">Membrane</keyword>
<feature type="non-terminal residue" evidence="2">
    <location>
        <position position="1"/>
    </location>
</feature>
<keyword evidence="3" id="KW-1185">Reference proteome</keyword>
<evidence type="ECO:0000313" key="2">
    <source>
        <dbReference type="EMBL" id="MCI12653.1"/>
    </source>
</evidence>
<dbReference type="InterPro" id="IPR047259">
    <property type="entry name" value="QUIRKY-like"/>
</dbReference>
<proteinExistence type="predicted"/>
<sequence length="142" mass="16058">LLVLLPNMADEKVDFSLKAISPNIRATKIPGNGGITSQTDLIEMNLFLFVKIVRARNLFAHYGHYNFDPYVEVKAGSFQGRTLCFRRNSNPEWNQVFALDNDHIQTEEITTVEILLKDNVLNLHHNGVYSRINEGDDLGASL</sequence>
<dbReference type="PROSITE" id="PS50004">
    <property type="entry name" value="C2"/>
    <property type="match status" value="1"/>
</dbReference>
<dbReference type="InterPro" id="IPR035892">
    <property type="entry name" value="C2_domain_sf"/>
</dbReference>
<evidence type="ECO:0000313" key="3">
    <source>
        <dbReference type="Proteomes" id="UP000265520"/>
    </source>
</evidence>
<dbReference type="SMART" id="SM00239">
    <property type="entry name" value="C2"/>
    <property type="match status" value="1"/>
</dbReference>
<dbReference type="SUPFAM" id="SSF49562">
    <property type="entry name" value="C2 domain (Calcium/lipid-binding domain, CaLB)"/>
    <property type="match status" value="1"/>
</dbReference>
<feature type="domain" description="C2" evidence="1">
    <location>
        <begin position="29"/>
        <end position="142"/>
    </location>
</feature>
<dbReference type="Gene3D" id="2.60.40.150">
    <property type="entry name" value="C2 domain"/>
    <property type="match status" value="1"/>
</dbReference>